<evidence type="ECO:0000313" key="2">
    <source>
        <dbReference type="EMBL" id="GKV27080.1"/>
    </source>
</evidence>
<dbReference type="AlphaFoldDB" id="A0AAV5KRD9"/>
<feature type="compositionally biased region" description="Basic and acidic residues" evidence="1">
    <location>
        <begin position="123"/>
        <end position="133"/>
    </location>
</feature>
<protein>
    <recommendedName>
        <fullName evidence="4">DUF4283 domain-containing protein</fullName>
    </recommendedName>
</protein>
<dbReference type="EMBL" id="BPVZ01000074">
    <property type="protein sequence ID" value="GKV27080.1"/>
    <property type="molecule type" value="Genomic_DNA"/>
</dbReference>
<name>A0AAV5KRD9_9ROSI</name>
<dbReference type="Proteomes" id="UP001054252">
    <property type="component" value="Unassembled WGS sequence"/>
</dbReference>
<reference evidence="2 3" key="1">
    <citation type="journal article" date="2021" name="Commun. Biol.">
        <title>The genome of Shorea leprosula (Dipterocarpaceae) highlights the ecological relevance of drought in aseasonal tropical rainforests.</title>
        <authorList>
            <person name="Ng K.K.S."/>
            <person name="Kobayashi M.J."/>
            <person name="Fawcett J.A."/>
            <person name="Hatakeyama M."/>
            <person name="Paape T."/>
            <person name="Ng C.H."/>
            <person name="Ang C.C."/>
            <person name="Tnah L.H."/>
            <person name="Lee C.T."/>
            <person name="Nishiyama T."/>
            <person name="Sese J."/>
            <person name="O'Brien M.J."/>
            <person name="Copetti D."/>
            <person name="Mohd Noor M.I."/>
            <person name="Ong R.C."/>
            <person name="Putra M."/>
            <person name="Sireger I.Z."/>
            <person name="Indrioko S."/>
            <person name="Kosugi Y."/>
            <person name="Izuno A."/>
            <person name="Isagi Y."/>
            <person name="Lee S.L."/>
            <person name="Shimizu K.K."/>
        </authorList>
    </citation>
    <scope>NUCLEOTIDE SEQUENCE [LARGE SCALE GENOMIC DNA]</scope>
    <source>
        <strain evidence="2">214</strain>
    </source>
</reference>
<gene>
    <name evidence="2" type="ORF">SLEP1_g36290</name>
</gene>
<keyword evidence="3" id="KW-1185">Reference proteome</keyword>
<evidence type="ECO:0008006" key="4">
    <source>
        <dbReference type="Google" id="ProtNLM"/>
    </source>
</evidence>
<feature type="compositionally biased region" description="Basic and acidic residues" evidence="1">
    <location>
        <begin position="105"/>
        <end position="115"/>
    </location>
</feature>
<evidence type="ECO:0000313" key="3">
    <source>
        <dbReference type="Proteomes" id="UP001054252"/>
    </source>
</evidence>
<feature type="region of interest" description="Disordered" evidence="1">
    <location>
        <begin position="102"/>
        <end position="154"/>
    </location>
</feature>
<evidence type="ECO:0000256" key="1">
    <source>
        <dbReference type="SAM" id="MobiDB-lite"/>
    </source>
</evidence>
<sequence length="438" mass="48010">MLTPRKLDLQGIGLSLDEVPKIELQSCEVDTENVICEEILGDKLGSSSLVANTGPATGHGVGGAIEVVNQANLKIAPGNSEGPMGGFKIEGVVMVANQNFSTKVSPHDDKGKGKVSDMTTPTSEDKNKCDSESKASSSSTKSWPNMASEDAQKSISKEANAPIIDKGMQHVEGKRNWTEVVQGNHSGMKGLKLDYYPVVDGVVEFNKDEWNEGIKHWQFALMGYTIGIKPSFKEMVKFANINWQDIQIPKIYMLKNDLTRVPMWVHMPKVKFRLWLAKEIGKFASALGRPIMIDAFSVDMKMMGYVKVLVEMKVNGAFPHEIIVEPEKMILEKEANTGVQEYHNVAVVEPPKEVPTKEVNNQNFPMEKQVSMVNNVASEKVSGVKEVSADVSLMTIDGDNNVIFDAMMTGLPATKVLDDPGGRRESNVSLSIAILSRG</sequence>
<dbReference type="PANTHER" id="PTHR33233:SF14">
    <property type="entry name" value="ENDONUCLEASE_EXONUCLEASE_PHOSPHATASE"/>
    <property type="match status" value="1"/>
</dbReference>
<accession>A0AAV5KRD9</accession>
<dbReference type="PANTHER" id="PTHR33233">
    <property type="entry name" value="ENDONUCLEASE/EXONUCLEASE/PHOSPHATASE"/>
    <property type="match status" value="1"/>
</dbReference>
<comment type="caution">
    <text evidence="2">The sequence shown here is derived from an EMBL/GenBank/DDBJ whole genome shotgun (WGS) entry which is preliminary data.</text>
</comment>
<organism evidence="2 3">
    <name type="scientific">Rubroshorea leprosula</name>
    <dbReference type="NCBI Taxonomy" id="152421"/>
    <lineage>
        <taxon>Eukaryota</taxon>
        <taxon>Viridiplantae</taxon>
        <taxon>Streptophyta</taxon>
        <taxon>Embryophyta</taxon>
        <taxon>Tracheophyta</taxon>
        <taxon>Spermatophyta</taxon>
        <taxon>Magnoliopsida</taxon>
        <taxon>eudicotyledons</taxon>
        <taxon>Gunneridae</taxon>
        <taxon>Pentapetalae</taxon>
        <taxon>rosids</taxon>
        <taxon>malvids</taxon>
        <taxon>Malvales</taxon>
        <taxon>Dipterocarpaceae</taxon>
        <taxon>Rubroshorea</taxon>
    </lineage>
</organism>
<proteinExistence type="predicted"/>